<dbReference type="Proteomes" id="UP001278738">
    <property type="component" value="Unassembled WGS sequence"/>
</dbReference>
<dbReference type="AlphaFoldDB" id="A0AAJ2SFV1"/>
<comment type="caution">
    <text evidence="2">The sequence shown here is derived from an EMBL/GenBank/DDBJ whole genome shotgun (WGS) entry which is preliminary data.</text>
</comment>
<sequence>MTNENLLEIIKIQSEIIDRFGRKIIDGIPPTPERSEIVELLKLLKEKLKGI</sequence>
<evidence type="ECO:0000313" key="4">
    <source>
        <dbReference type="Proteomes" id="UP001278738"/>
    </source>
</evidence>
<keyword evidence="4" id="KW-1185">Reference proteome</keyword>
<evidence type="ECO:0000313" key="1">
    <source>
        <dbReference type="EMBL" id="MDX6181927.1"/>
    </source>
</evidence>
<gene>
    <name evidence="1" type="ORF">SGQ18_07140</name>
    <name evidence="2" type="ORF">SGQ44_18295</name>
</gene>
<evidence type="ECO:0000313" key="2">
    <source>
        <dbReference type="EMBL" id="MDX6187706.1"/>
    </source>
</evidence>
<reference evidence="2 4" key="1">
    <citation type="submission" date="2023-11" db="EMBL/GenBank/DDBJ databases">
        <title>Unpublished Manusciprt.</title>
        <authorList>
            <person name="Saticioglu I.B."/>
            <person name="Ay H."/>
            <person name="Ajmi N."/>
            <person name="Altun S."/>
            <person name="Duman M."/>
        </authorList>
    </citation>
    <scope>NUCLEOTIDE SEQUENCE</scope>
    <source>
        <strain evidence="1 4">Fl-33</strain>
        <strain evidence="2">Fl-77</strain>
    </source>
</reference>
<proteinExistence type="predicted"/>
<protein>
    <submittedName>
        <fullName evidence="2">Uncharacterized protein</fullName>
    </submittedName>
</protein>
<dbReference type="EMBL" id="JAWXVG010000002">
    <property type="protein sequence ID" value="MDX6181927.1"/>
    <property type="molecule type" value="Genomic_DNA"/>
</dbReference>
<organism evidence="2 3">
    <name type="scientific">Flavobacterium flavipigmentatum</name>
    <dbReference type="NCBI Taxonomy" id="2893884"/>
    <lineage>
        <taxon>Bacteria</taxon>
        <taxon>Pseudomonadati</taxon>
        <taxon>Bacteroidota</taxon>
        <taxon>Flavobacteriia</taxon>
        <taxon>Flavobacteriales</taxon>
        <taxon>Flavobacteriaceae</taxon>
        <taxon>Flavobacterium</taxon>
    </lineage>
</organism>
<dbReference type="Proteomes" id="UP001270053">
    <property type="component" value="Unassembled WGS sequence"/>
</dbReference>
<dbReference type="RefSeq" id="WP_229973398.1">
    <property type="nucleotide sequence ID" value="NZ_CP087133.1"/>
</dbReference>
<name>A0AAJ2SFV1_9FLAO</name>
<accession>A0AAJ2SFV1</accession>
<evidence type="ECO:0000313" key="3">
    <source>
        <dbReference type="Proteomes" id="UP001270053"/>
    </source>
</evidence>
<dbReference type="EMBL" id="JAWXVH010000021">
    <property type="protein sequence ID" value="MDX6187706.1"/>
    <property type="molecule type" value="Genomic_DNA"/>
</dbReference>